<dbReference type="AlphaFoldDB" id="A0A150NYK4"/>
<comment type="caution">
    <text evidence="8">The sequence shown here is derived from an EMBL/GenBank/DDBJ whole genome shotgun (WGS) entry which is preliminary data.</text>
</comment>
<gene>
    <name evidence="6" type="primary">pqqB</name>
    <name evidence="8" type="ORF">BE08_25015</name>
</gene>
<dbReference type="SUPFAM" id="SSF56281">
    <property type="entry name" value="Metallo-hydrolase/oxidoreductase"/>
    <property type="match status" value="1"/>
</dbReference>
<dbReference type="HAMAP" id="MF_00653">
    <property type="entry name" value="PQQ_syn_PqqB"/>
    <property type="match status" value="1"/>
</dbReference>
<feature type="domain" description="Metallo-beta-lactamase" evidence="7">
    <location>
        <begin position="50"/>
        <end position="272"/>
    </location>
</feature>
<keyword evidence="4 6" id="KW-0813">Transport</keyword>
<evidence type="ECO:0000256" key="2">
    <source>
        <dbReference type="ARBA" id="ARBA00008481"/>
    </source>
</evidence>
<comment type="pathway">
    <text evidence="1 6">Cofactor biosynthesis; pyrroloquinoline quinone biosynthesis.</text>
</comment>
<dbReference type="UniPathway" id="UPA00539"/>
<dbReference type="InterPro" id="IPR011842">
    <property type="entry name" value="PQQ_synth_PqqB"/>
</dbReference>
<evidence type="ECO:0000256" key="5">
    <source>
        <dbReference type="ARBA" id="ARBA00022905"/>
    </source>
</evidence>
<evidence type="ECO:0000313" key="8">
    <source>
        <dbReference type="EMBL" id="KYF46976.1"/>
    </source>
</evidence>
<proteinExistence type="inferred from homology"/>
<evidence type="ECO:0000256" key="6">
    <source>
        <dbReference type="HAMAP-Rule" id="MF_00653"/>
    </source>
</evidence>
<comment type="function">
    <text evidence="6">May be involved in the transport of PQQ or its precursor to the periplasm.</text>
</comment>
<evidence type="ECO:0000256" key="1">
    <source>
        <dbReference type="ARBA" id="ARBA00004886"/>
    </source>
</evidence>
<dbReference type="InterPro" id="IPR036866">
    <property type="entry name" value="RibonucZ/Hydroxyglut_hydro"/>
</dbReference>
<dbReference type="Proteomes" id="UP000075420">
    <property type="component" value="Unassembled WGS sequence"/>
</dbReference>
<keyword evidence="5 6" id="KW-0884">PQQ biosynthesis</keyword>
<dbReference type="InterPro" id="IPR001279">
    <property type="entry name" value="Metallo-B-lactamas"/>
</dbReference>
<organism evidence="8 9">
    <name type="scientific">Sorangium cellulosum</name>
    <name type="common">Polyangium cellulosum</name>
    <dbReference type="NCBI Taxonomy" id="56"/>
    <lineage>
        <taxon>Bacteria</taxon>
        <taxon>Pseudomonadati</taxon>
        <taxon>Myxococcota</taxon>
        <taxon>Polyangia</taxon>
        <taxon>Polyangiales</taxon>
        <taxon>Polyangiaceae</taxon>
        <taxon>Sorangium</taxon>
    </lineage>
</organism>
<evidence type="ECO:0000256" key="3">
    <source>
        <dbReference type="ARBA" id="ARBA00015084"/>
    </source>
</evidence>
<dbReference type="EMBL" id="JELY01003686">
    <property type="protein sequence ID" value="KYF46976.1"/>
    <property type="molecule type" value="Genomic_DNA"/>
</dbReference>
<reference evidence="8 9" key="1">
    <citation type="submission" date="2014-02" db="EMBL/GenBank/DDBJ databases">
        <title>The small core and large imbalanced accessory genome model reveals a collaborative survival strategy of Sorangium cellulosum strains in nature.</title>
        <authorList>
            <person name="Han K."/>
            <person name="Peng R."/>
            <person name="Blom J."/>
            <person name="Li Y.-Z."/>
        </authorList>
    </citation>
    <scope>NUCLEOTIDE SEQUENCE [LARGE SCALE GENOMIC DNA]</scope>
    <source>
        <strain evidence="8 9">So0157-25</strain>
    </source>
</reference>
<name>A0A150NYK4_SORCE</name>
<comment type="similarity">
    <text evidence="2 6">Belongs to the PqqB family.</text>
</comment>
<evidence type="ECO:0000256" key="4">
    <source>
        <dbReference type="ARBA" id="ARBA00022448"/>
    </source>
</evidence>
<evidence type="ECO:0000259" key="7">
    <source>
        <dbReference type="Pfam" id="PF12706"/>
    </source>
</evidence>
<dbReference type="NCBIfam" id="TIGR02108">
    <property type="entry name" value="PQQ_syn_pqqB"/>
    <property type="match status" value="1"/>
</dbReference>
<protein>
    <recommendedName>
        <fullName evidence="3 6">Coenzyme PQQ synthesis protein B</fullName>
    </recommendedName>
    <alternativeName>
        <fullName evidence="6">Pyrroloquinoline quinone biosynthesis protein B</fullName>
    </alternativeName>
</protein>
<accession>A0A150NYK4</accession>
<dbReference type="Pfam" id="PF12706">
    <property type="entry name" value="Lactamase_B_2"/>
    <property type="match status" value="1"/>
</dbReference>
<dbReference type="GO" id="GO:0018189">
    <property type="term" value="P:pyrroloquinoline quinone biosynthetic process"/>
    <property type="evidence" value="ECO:0007669"/>
    <property type="project" value="UniProtKB-UniRule"/>
</dbReference>
<dbReference type="Gene3D" id="3.60.15.10">
    <property type="entry name" value="Ribonuclease Z/Hydroxyacylglutathione hydrolase-like"/>
    <property type="match status" value="1"/>
</dbReference>
<evidence type="ECO:0000313" key="9">
    <source>
        <dbReference type="Proteomes" id="UP000075420"/>
    </source>
</evidence>
<sequence length="305" mass="32339">MRLCVLGSSAGGGLPQWNCACSNCVEARRGSPRVRARTQDALAIEAGDGRWFLVNASPDVHRQIEAFPPLQPRAGRATPIAGVILTNGDLDHALGLFSLRENTPLAIYATEPVWRGLAEGNTIFRTLQRFPGQTVWRRLTLEEPVELAGPDGVPTGVTVTPVALPGKVPKHLEGLAPPSPEDNIGLWVRDAASGRVAAIATAVGAIGAYVSRLDGADVCFFDGTFWSSDELVRLGLGKARAEDMAHLPIGGEGGSLRLLAGAGARRKIFTHINNTNPILVEGSPERRAVEAAGWEVAEDGLLIDL</sequence>